<keyword evidence="5 7" id="KW-0472">Membrane</keyword>
<evidence type="ECO:0000256" key="1">
    <source>
        <dbReference type="ARBA" id="ARBA00022475"/>
    </source>
</evidence>
<feature type="transmembrane region" description="Helical" evidence="7">
    <location>
        <begin position="44"/>
        <end position="67"/>
    </location>
</feature>
<reference evidence="9" key="1">
    <citation type="journal article" date="2019" name="Int. J. Syst. Evol. Microbiol.">
        <title>The Global Catalogue of Microorganisms (GCM) 10K type strain sequencing project: providing services to taxonomists for standard genome sequencing and annotation.</title>
        <authorList>
            <consortium name="The Broad Institute Genomics Platform"/>
            <consortium name="The Broad Institute Genome Sequencing Center for Infectious Disease"/>
            <person name="Wu L."/>
            <person name="Ma J."/>
        </authorList>
    </citation>
    <scope>NUCLEOTIDE SEQUENCE [LARGE SCALE GENOMIC DNA]</scope>
    <source>
        <strain evidence="9">JCM 3325</strain>
    </source>
</reference>
<evidence type="ECO:0000313" key="8">
    <source>
        <dbReference type="EMBL" id="GAA2455430.1"/>
    </source>
</evidence>
<keyword evidence="2 7" id="KW-0132">Cell division</keyword>
<evidence type="ECO:0000256" key="6">
    <source>
        <dbReference type="ARBA" id="ARBA00023306"/>
    </source>
</evidence>
<accession>A0ABP5XGJ4</accession>
<comment type="subcellular location">
    <subcellularLocation>
        <location evidence="7">Cell membrane</location>
        <topology evidence="7">Multi-pass membrane protein</topology>
    </subcellularLocation>
</comment>
<sequence>MRGPALRPPPPEENELTVAKSKVRKKAVYTPPQKSQAPQVSPRWLVPTMLTLWLVGLAWIATFYVTASTGTKVPLMTDLGNWNLGIGFAAIILGVGLSTRWR</sequence>
<dbReference type="Proteomes" id="UP001501231">
    <property type="component" value="Unassembled WGS sequence"/>
</dbReference>
<keyword evidence="6 7" id="KW-0131">Cell cycle</keyword>
<organism evidence="8 9">
    <name type="scientific">Actinomadura vinacea</name>
    <dbReference type="NCBI Taxonomy" id="115336"/>
    <lineage>
        <taxon>Bacteria</taxon>
        <taxon>Bacillati</taxon>
        <taxon>Actinomycetota</taxon>
        <taxon>Actinomycetes</taxon>
        <taxon>Streptosporangiales</taxon>
        <taxon>Thermomonosporaceae</taxon>
        <taxon>Actinomadura</taxon>
    </lineage>
</organism>
<evidence type="ECO:0000256" key="5">
    <source>
        <dbReference type="ARBA" id="ARBA00023136"/>
    </source>
</evidence>
<comment type="similarity">
    <text evidence="7">Belongs to the CrgA family.</text>
</comment>
<keyword evidence="9" id="KW-1185">Reference proteome</keyword>
<keyword evidence="1 7" id="KW-1003">Cell membrane</keyword>
<gene>
    <name evidence="7 8" type="primary">crgA</name>
    <name evidence="8" type="ORF">GCM10010191_88290</name>
</gene>
<keyword evidence="3 7" id="KW-0812">Transmembrane</keyword>
<feature type="transmembrane region" description="Helical" evidence="7">
    <location>
        <begin position="79"/>
        <end position="97"/>
    </location>
</feature>
<keyword evidence="4 7" id="KW-1133">Transmembrane helix</keyword>
<evidence type="ECO:0000256" key="4">
    <source>
        <dbReference type="ARBA" id="ARBA00022989"/>
    </source>
</evidence>
<evidence type="ECO:0000256" key="7">
    <source>
        <dbReference type="HAMAP-Rule" id="MF_00631"/>
    </source>
</evidence>
<dbReference type="GO" id="GO:0051301">
    <property type="term" value="P:cell division"/>
    <property type="evidence" value="ECO:0007669"/>
    <property type="project" value="UniProtKB-KW"/>
</dbReference>
<comment type="function">
    <text evidence="7">Involved in cell division.</text>
</comment>
<evidence type="ECO:0000256" key="3">
    <source>
        <dbReference type="ARBA" id="ARBA00022692"/>
    </source>
</evidence>
<evidence type="ECO:0000256" key="2">
    <source>
        <dbReference type="ARBA" id="ARBA00022618"/>
    </source>
</evidence>
<comment type="caution">
    <text evidence="8">The sequence shown here is derived from an EMBL/GenBank/DDBJ whole genome shotgun (WGS) entry which is preliminary data.</text>
</comment>
<name>A0ABP5XGJ4_9ACTN</name>
<dbReference type="HAMAP" id="MF_00631">
    <property type="entry name" value="CrgA"/>
    <property type="match status" value="1"/>
</dbReference>
<protein>
    <recommendedName>
        <fullName evidence="7">Cell division protein CrgA</fullName>
    </recommendedName>
</protein>
<proteinExistence type="inferred from homology"/>
<evidence type="ECO:0000313" key="9">
    <source>
        <dbReference type="Proteomes" id="UP001501231"/>
    </source>
</evidence>
<dbReference type="InterPro" id="IPR009619">
    <property type="entry name" value="CrgA"/>
</dbReference>
<dbReference type="EMBL" id="BAAARW010000042">
    <property type="protein sequence ID" value="GAA2455430.1"/>
    <property type="molecule type" value="Genomic_DNA"/>
</dbReference>
<dbReference type="Pfam" id="PF06781">
    <property type="entry name" value="CrgA"/>
    <property type="match status" value="1"/>
</dbReference>